<dbReference type="RefSeq" id="WP_369710343.1">
    <property type="nucleotide sequence ID" value="NZ_CP165644.1"/>
</dbReference>
<dbReference type="KEGG" id="lrug:AB8B22_05350"/>
<organism evidence="1">
    <name type="scientific">Leptotrichia rugosa</name>
    <dbReference type="NCBI Taxonomy" id="3239302"/>
    <lineage>
        <taxon>Bacteria</taxon>
        <taxon>Fusobacteriati</taxon>
        <taxon>Fusobacteriota</taxon>
        <taxon>Fusobacteriia</taxon>
        <taxon>Fusobacteriales</taxon>
        <taxon>Leptotrichiaceae</taxon>
        <taxon>Leptotrichia</taxon>
    </lineage>
</organism>
<dbReference type="AlphaFoldDB" id="A0AB39VE92"/>
<accession>A0AB39VE92</accession>
<sequence>MIKNDIYNIIDFENSRKRECESDYFNSKFFEMFPTKYEKLLREYEVILFKVNVKTSFLSMDFSDDFLYDGEYSFVERIFLTLFGIIRLKDSEKSFDNFIDFEKIKKFKEIFDKIYREIFNEKIDKGDKKVIDFMNELKLEISKVLKKFSLEEVKEYRETIKKYAGTTWEKMKDLKEKSKNLFYQKILLYKLVSLENLLNAQYESNFLQNYVCVWNDLYLDNDYDDNGSFSNLFFLNKIDKGVYFADDIVLFSFELTKVANSFDEFMDNIENFNLASYSRFFKK</sequence>
<proteinExistence type="predicted"/>
<dbReference type="EMBL" id="CP165644">
    <property type="protein sequence ID" value="XDU65855.1"/>
    <property type="molecule type" value="Genomic_DNA"/>
</dbReference>
<protein>
    <recommendedName>
        <fullName evidence="2">Knr4/Smi1-like domain-containing protein</fullName>
    </recommendedName>
</protein>
<evidence type="ECO:0008006" key="2">
    <source>
        <dbReference type="Google" id="ProtNLM"/>
    </source>
</evidence>
<gene>
    <name evidence="1" type="ORF">AB8B22_05350</name>
</gene>
<evidence type="ECO:0000313" key="1">
    <source>
        <dbReference type="EMBL" id="XDU65855.1"/>
    </source>
</evidence>
<reference evidence="1" key="1">
    <citation type="submission" date="2024-07" db="EMBL/GenBank/DDBJ databases">
        <authorList>
            <person name="Li X.-J."/>
            <person name="Wang X."/>
        </authorList>
    </citation>
    <scope>NUCLEOTIDE SEQUENCE</scope>
    <source>
        <strain evidence="1">HSP-334</strain>
    </source>
</reference>
<name>A0AB39VE92_9FUSO</name>